<feature type="region of interest" description="Disordered" evidence="8">
    <location>
        <begin position="1384"/>
        <end position="1481"/>
    </location>
</feature>
<evidence type="ECO:0000256" key="6">
    <source>
        <dbReference type="PROSITE-ProRule" id="PRU00283"/>
    </source>
</evidence>
<comment type="subcellular location">
    <subcellularLocation>
        <location evidence="1">Cytoplasm</location>
    </subcellularLocation>
</comment>
<dbReference type="PROSITE" id="PS01285">
    <property type="entry name" value="FA58C_1"/>
    <property type="match status" value="1"/>
</dbReference>
<evidence type="ECO:0000256" key="2">
    <source>
        <dbReference type="ARBA" id="ARBA00022490"/>
    </source>
</evidence>
<dbReference type="InterPro" id="IPR008979">
    <property type="entry name" value="Galactose-bd-like_sf"/>
</dbReference>
<dbReference type="GO" id="GO:0003777">
    <property type="term" value="F:microtubule motor activity"/>
    <property type="evidence" value="ECO:0007669"/>
    <property type="project" value="InterPro"/>
</dbReference>
<dbReference type="GO" id="GO:0005737">
    <property type="term" value="C:cytoplasm"/>
    <property type="evidence" value="ECO:0007669"/>
    <property type="project" value="UniProtKB-SubCell"/>
</dbReference>
<evidence type="ECO:0000259" key="9">
    <source>
        <dbReference type="PROSITE" id="PS50022"/>
    </source>
</evidence>
<dbReference type="GO" id="GO:0008017">
    <property type="term" value="F:microtubule binding"/>
    <property type="evidence" value="ECO:0007669"/>
    <property type="project" value="InterPro"/>
</dbReference>
<dbReference type="GO" id="GO:0051231">
    <property type="term" value="P:spindle elongation"/>
    <property type="evidence" value="ECO:0007669"/>
    <property type="project" value="TreeGrafter"/>
</dbReference>
<dbReference type="CDD" id="cd00106">
    <property type="entry name" value="KISc"/>
    <property type="match status" value="1"/>
</dbReference>
<feature type="region of interest" description="Disordered" evidence="8">
    <location>
        <begin position="1493"/>
        <end position="1603"/>
    </location>
</feature>
<dbReference type="SUPFAM" id="SSF52540">
    <property type="entry name" value="P-loop containing nucleoside triphosphate hydrolases"/>
    <property type="match status" value="1"/>
</dbReference>
<feature type="compositionally biased region" description="Acidic residues" evidence="8">
    <location>
        <begin position="1547"/>
        <end position="1569"/>
    </location>
</feature>
<dbReference type="InterPro" id="IPR042576">
    <property type="entry name" value="TRAF3IP1_N_sf"/>
</dbReference>
<dbReference type="InterPro" id="IPR040468">
    <property type="entry name" value="TRAF3IP1_N"/>
</dbReference>
<feature type="region of interest" description="Disordered" evidence="8">
    <location>
        <begin position="690"/>
        <end position="713"/>
    </location>
</feature>
<keyword evidence="12" id="KW-1185">Reference proteome</keyword>
<keyword evidence="2" id="KW-0963">Cytoplasm</keyword>
<evidence type="ECO:0000256" key="4">
    <source>
        <dbReference type="ARBA" id="ARBA00022840"/>
    </source>
</evidence>
<evidence type="ECO:0000259" key="10">
    <source>
        <dbReference type="PROSITE" id="PS50067"/>
    </source>
</evidence>
<dbReference type="EMBL" id="BRXW01000594">
    <property type="protein sequence ID" value="GMH68528.1"/>
    <property type="molecule type" value="Genomic_DNA"/>
</dbReference>
<dbReference type="PANTHER" id="PTHR47969">
    <property type="entry name" value="CHROMOSOME-ASSOCIATED KINESIN KIF4A-RELATED"/>
    <property type="match status" value="1"/>
</dbReference>
<dbReference type="Pfam" id="PF00225">
    <property type="entry name" value="Kinesin"/>
    <property type="match status" value="1"/>
</dbReference>
<proteinExistence type="inferred from homology"/>
<feature type="coiled-coil region" evidence="7">
    <location>
        <begin position="350"/>
        <end position="377"/>
    </location>
</feature>
<reference evidence="12" key="1">
    <citation type="journal article" date="2023" name="Commun. Biol.">
        <title>Genome analysis of Parmales, the sister group of diatoms, reveals the evolutionary specialization of diatoms from phago-mixotrophs to photoautotrophs.</title>
        <authorList>
            <person name="Ban H."/>
            <person name="Sato S."/>
            <person name="Yoshikawa S."/>
            <person name="Yamada K."/>
            <person name="Nakamura Y."/>
            <person name="Ichinomiya M."/>
            <person name="Sato N."/>
            <person name="Blanc-Mathieu R."/>
            <person name="Endo H."/>
            <person name="Kuwata A."/>
            <person name="Ogata H."/>
        </authorList>
    </citation>
    <scope>NUCLEOTIDE SEQUENCE [LARGE SCALE GENOMIC DNA]</scope>
    <source>
        <strain evidence="12">NIES 3700</strain>
    </source>
</reference>
<dbReference type="InterPro" id="IPR027640">
    <property type="entry name" value="Kinesin-like_fam"/>
</dbReference>
<keyword evidence="6" id="KW-0505">Motor protein</keyword>
<dbReference type="InterPro" id="IPR001752">
    <property type="entry name" value="Kinesin_motor_dom"/>
</dbReference>
<dbReference type="Gene3D" id="3.40.850.10">
    <property type="entry name" value="Kinesin motor domain"/>
    <property type="match status" value="1"/>
</dbReference>
<dbReference type="Gene3D" id="1.10.418.50">
    <property type="entry name" value="Microtubule-binding protein MIP-T3"/>
    <property type="match status" value="1"/>
</dbReference>
<dbReference type="PROSITE" id="PS50067">
    <property type="entry name" value="KINESIN_MOTOR_2"/>
    <property type="match status" value="1"/>
</dbReference>
<dbReference type="SMART" id="SM00129">
    <property type="entry name" value="KISc"/>
    <property type="match status" value="1"/>
</dbReference>
<accession>A0A9W7AG19</accession>
<dbReference type="PROSITE" id="PS50022">
    <property type="entry name" value="FA58C_3"/>
    <property type="match status" value="1"/>
</dbReference>
<organism evidence="11 12">
    <name type="scientific">Triparma laevis f. longispina</name>
    <dbReference type="NCBI Taxonomy" id="1714387"/>
    <lineage>
        <taxon>Eukaryota</taxon>
        <taxon>Sar</taxon>
        <taxon>Stramenopiles</taxon>
        <taxon>Ochrophyta</taxon>
        <taxon>Bolidophyceae</taxon>
        <taxon>Parmales</taxon>
        <taxon>Triparmaceae</taxon>
        <taxon>Triparma</taxon>
    </lineage>
</organism>
<dbReference type="GO" id="GO:0005524">
    <property type="term" value="F:ATP binding"/>
    <property type="evidence" value="ECO:0007669"/>
    <property type="project" value="UniProtKB-UniRule"/>
</dbReference>
<feature type="domain" description="F5/8 type C" evidence="9">
    <location>
        <begin position="723"/>
        <end position="794"/>
    </location>
</feature>
<name>A0A9W7AG19_9STRA</name>
<dbReference type="FunFam" id="3.40.850.10:FF:000082">
    <property type="entry name" value="OSM3-like kinesin"/>
    <property type="match status" value="1"/>
</dbReference>
<sequence length="1603" mass="174778">MSTDGEAQNIRVAVRCRPLSKKELGNNEKSIFSIDGGNVCLKNPATGETQKFNFDGIFPDDSKQTEIWDWLGQPLLDKCIEGFNGTVFAYGQTGSGKTFSMQGVADHEELRGLIPRFTMRLFERIVEEKAKDENKLFLITCSYFEIYNEVVSDLLDPTSMKQKKGLDVKEHPVLGVYVKGLQEIVVEGHQKMQQLITVGMGNRHVASTKMNEESSRSHSVFTIKIHQKDKTDDSKSTFAKVNLVDLAGSERAKSTGASGATLKEGANINKSLSALGNVINALVESAKGKKNVFVPYRNSKLTRVLQESLGGNSLTAMLAALSPAAINHDETLSTLKYAARAKSIKLSAKKNEEASQISQLNDEIAALKKKLAEQAAVGGGDSGGDSILAVGGDPEAEARYRKQIEEMESAMADTWEQKEKVSKAKEAERLELLKLEKEAKEKAEEEKEKRWQLLEEKNDVELSMRNATDIAVGVPGAEWMRKVRSMLALEQQAFEETTVATVYRSAFESDSALNQLINGDNEVQSSSVKQLSSKLAHLQDTSDTLWKTQDELTNFATDFVREIRSNLEASQAALETIAPTLTQEGEHVMAEDNMQAKGKQQEEREVREEAARGLGMVVRQLNRKRASITSAIQDERAKIFSIIKVARELLTTIEAEIEKSAGDGEESEGEETVELKLKLGEAKASLETFLQKEDEKKASQKMAEGADTGEADDADVISEADMANAKGLGMSSGRVLNKQISSSNDSDSAVTARLNQRSKHGGWVGTGGGEEGSEWLQIDLKRPAVLIGIIIQGRHLVKKTVKKQVERTIKKTVRRKKEAVVEELAEVVEETSLSEPIALAGINRDGINMEIDQTSSMLGEVIDWPTLLKATPPSKLLGRPPVRFLFDLINLVKSTTGFGGDANWAETGWGSLKSKGDKVIFMDAVIGYACGRAGWAGDPPAKGSDIVTGSEAGNTCKFLQLMGLAASAVKLGVAMEGVMGGVVVSGAGGGGGGGGGLKEEWEDVELEETVVEEVEEVVGGEEQFVKSLKICTSMNGDDWDEGQVLEELTNEAMEKKLASVVMAARFVRLVPLVYTCSAPAMRVEIHGIFKDEQAGMKSPRGGSAEGAYMDKGFVVSVGEMIVAMRVALNALYLKTEVDEKAEKRRMARSRDNLAGEKEELEARLKSTEEEKAGLAAQVAELNEKLNEFQFGSVKLQAQKEKDDVTIARLTESVRVAEKGAEEKELLLKTVQEQIDGLESNLGDVKGQLEVVEDERNIAREKEEQLFEKLADTDAELVAIQESYVYMTDKSNDYQDEIMELQEQVEGYKEMVEKQVQNAPVVLQSAPVPTYQPEEVKSMLPEGAIRPTSLKEDTLEIARLNEIIAALQKNLSEKDDLIKDLGMSDAVSSPNIPKQLKQVNLKTQPEQTSPAGSELANEPGAGGADFMDTIEIPFHGDLLGDVGDEREEQQGGEEDEDLSLLSREERKKRKKEKKKEKMSKQQLEILEEREKLKKNIAANKGGSKGIAKLSDVSMPSVGGGGGPILGAGKGGGGSRGGSRGGGNPYGGYDDDDDYVNYDDDYDDDFEDDQVEMERVKPTRSARPGSANRTGGRNKGKGGGGFTGR</sequence>
<feature type="coiled-coil region" evidence="7">
    <location>
        <begin position="1349"/>
        <end position="1376"/>
    </location>
</feature>
<evidence type="ECO:0000256" key="1">
    <source>
        <dbReference type="ARBA" id="ARBA00004496"/>
    </source>
</evidence>
<evidence type="ECO:0000256" key="8">
    <source>
        <dbReference type="SAM" id="MobiDB-lite"/>
    </source>
</evidence>
<evidence type="ECO:0000313" key="12">
    <source>
        <dbReference type="Proteomes" id="UP001165122"/>
    </source>
</evidence>
<evidence type="ECO:0000256" key="5">
    <source>
        <dbReference type="ARBA" id="ARBA00023054"/>
    </source>
</evidence>
<dbReference type="OrthoDB" id="3176171at2759"/>
<dbReference type="GO" id="GO:0005875">
    <property type="term" value="C:microtubule associated complex"/>
    <property type="evidence" value="ECO:0007669"/>
    <property type="project" value="TreeGrafter"/>
</dbReference>
<feature type="coiled-coil region" evidence="7">
    <location>
        <begin position="418"/>
        <end position="457"/>
    </location>
</feature>
<evidence type="ECO:0000313" key="11">
    <source>
        <dbReference type="EMBL" id="GMH68528.1"/>
    </source>
</evidence>
<dbReference type="GO" id="GO:0007018">
    <property type="term" value="P:microtubule-based movement"/>
    <property type="evidence" value="ECO:0007669"/>
    <property type="project" value="InterPro"/>
</dbReference>
<keyword evidence="4 6" id="KW-0067">ATP-binding</keyword>
<keyword evidence="3 6" id="KW-0547">Nucleotide-binding</keyword>
<dbReference type="Proteomes" id="UP001165122">
    <property type="component" value="Unassembled WGS sequence"/>
</dbReference>
<comment type="caution">
    <text evidence="11">The sequence shown here is derived from an EMBL/GenBank/DDBJ whole genome shotgun (WGS) entry which is preliminary data.</text>
</comment>
<dbReference type="InterPro" id="IPR036961">
    <property type="entry name" value="Kinesin_motor_dom_sf"/>
</dbReference>
<protein>
    <recommendedName>
        <fullName evidence="13">Kinesin motor domain-containing protein</fullName>
    </recommendedName>
</protein>
<evidence type="ECO:0008006" key="13">
    <source>
        <dbReference type="Google" id="ProtNLM"/>
    </source>
</evidence>
<dbReference type="Gene3D" id="2.60.120.260">
    <property type="entry name" value="Galactose-binding domain-like"/>
    <property type="match status" value="1"/>
</dbReference>
<feature type="compositionally biased region" description="Gly residues" evidence="8">
    <location>
        <begin position="1516"/>
        <end position="1544"/>
    </location>
</feature>
<dbReference type="PROSITE" id="PS00411">
    <property type="entry name" value="KINESIN_MOTOR_1"/>
    <property type="match status" value="1"/>
</dbReference>
<dbReference type="SUPFAM" id="SSF49785">
    <property type="entry name" value="Galactose-binding domain-like"/>
    <property type="match status" value="1"/>
</dbReference>
<dbReference type="InterPro" id="IPR000421">
    <property type="entry name" value="FA58C"/>
</dbReference>
<dbReference type="PRINTS" id="PR00380">
    <property type="entry name" value="KINESINHEAVY"/>
</dbReference>
<dbReference type="GO" id="GO:0007052">
    <property type="term" value="P:mitotic spindle organization"/>
    <property type="evidence" value="ECO:0007669"/>
    <property type="project" value="TreeGrafter"/>
</dbReference>
<feature type="domain" description="Kinesin motor" evidence="10">
    <location>
        <begin position="9"/>
        <end position="344"/>
    </location>
</feature>
<gene>
    <name evidence="11" type="ORF">TrLO_g2286</name>
</gene>
<feature type="region of interest" description="Disordered" evidence="8">
    <location>
        <begin position="1144"/>
        <end position="1166"/>
    </location>
</feature>
<keyword evidence="5 7" id="KW-0175">Coiled coil</keyword>
<evidence type="ECO:0000256" key="3">
    <source>
        <dbReference type="ARBA" id="ARBA00022741"/>
    </source>
</evidence>
<evidence type="ECO:0000256" key="7">
    <source>
        <dbReference type="SAM" id="Coils"/>
    </source>
</evidence>
<dbReference type="PANTHER" id="PTHR47969:SF15">
    <property type="entry name" value="CHROMOSOME-ASSOCIATED KINESIN KIF4A-RELATED"/>
    <property type="match status" value="1"/>
</dbReference>
<dbReference type="InterPro" id="IPR027417">
    <property type="entry name" value="P-loop_NTPase"/>
</dbReference>
<dbReference type="Pfam" id="PF10243">
    <property type="entry name" value="MIP-T3"/>
    <property type="match status" value="1"/>
</dbReference>
<feature type="compositionally biased region" description="Polar residues" evidence="8">
    <location>
        <begin position="1385"/>
        <end position="1410"/>
    </location>
</feature>
<feature type="binding site" evidence="6">
    <location>
        <begin position="91"/>
        <end position="98"/>
    </location>
    <ligand>
        <name>ATP</name>
        <dbReference type="ChEBI" id="CHEBI:30616"/>
    </ligand>
</feature>
<dbReference type="InterPro" id="IPR019821">
    <property type="entry name" value="Kinesin_motor_CS"/>
</dbReference>
<feature type="compositionally biased region" description="Acidic residues" evidence="8">
    <location>
        <begin position="1441"/>
        <end position="1457"/>
    </location>
</feature>
<comment type="similarity">
    <text evidence="6">Belongs to the TRAFAC class myosin-kinesin ATPase superfamily. Kinesin family.</text>
</comment>
<feature type="compositionally biased region" description="Basic residues" evidence="8">
    <location>
        <begin position="1465"/>
        <end position="1476"/>
    </location>
</feature>
<feature type="coiled-coil region" evidence="7">
    <location>
        <begin position="1220"/>
        <end position="1317"/>
    </location>
</feature>